<keyword evidence="6" id="KW-1185">Reference proteome</keyword>
<dbReference type="GO" id="GO:0008168">
    <property type="term" value="F:methyltransferase activity"/>
    <property type="evidence" value="ECO:0007669"/>
    <property type="project" value="UniProtKB-KW"/>
</dbReference>
<organism evidence="5 6">
    <name type="scientific">Pedobacter segetis</name>
    <dbReference type="NCBI Taxonomy" id="2793069"/>
    <lineage>
        <taxon>Bacteria</taxon>
        <taxon>Pseudomonadati</taxon>
        <taxon>Bacteroidota</taxon>
        <taxon>Sphingobacteriia</taxon>
        <taxon>Sphingobacteriales</taxon>
        <taxon>Sphingobacteriaceae</taxon>
        <taxon>Pedobacter</taxon>
    </lineage>
</organism>
<keyword evidence="4" id="KW-0949">S-adenosyl-L-methionine</keyword>
<dbReference type="Pfam" id="PF05724">
    <property type="entry name" value="TPMT"/>
    <property type="match status" value="1"/>
</dbReference>
<proteinExistence type="predicted"/>
<evidence type="ECO:0000313" key="6">
    <source>
        <dbReference type="Proteomes" id="UP000660024"/>
    </source>
</evidence>
<dbReference type="PANTHER" id="PTHR32183">
    <property type="match status" value="1"/>
</dbReference>
<dbReference type="RefSeq" id="WP_200587000.1">
    <property type="nucleotide sequence ID" value="NZ_JAEHFY010000018.1"/>
</dbReference>
<dbReference type="PROSITE" id="PS51585">
    <property type="entry name" value="SAM_MT_TPMT"/>
    <property type="match status" value="1"/>
</dbReference>
<name>A0ABS1BNE2_9SPHI</name>
<dbReference type="Proteomes" id="UP000660024">
    <property type="component" value="Unassembled WGS sequence"/>
</dbReference>
<sequence>MEKLDSNYWNDRYINQQTIWDLGEISSPIKTYIDQLKNKDLSILIPGAGNAYEALYLLDKGFSNVTGIDFAVLPLQNLKLKLKDIEKAHYHLINDDFFNHRGTYDLILEQTFFCAINPKLRLDYVNHCHQLLNNNGKIAGLLFNKNFGSEGPPFGGNEIEYRELFKNKFEIKIMEVAYNSITPRQGSELFVIFCSDNPRVIL</sequence>
<evidence type="ECO:0000313" key="5">
    <source>
        <dbReference type="EMBL" id="MBK0383831.1"/>
    </source>
</evidence>
<dbReference type="SUPFAM" id="SSF53335">
    <property type="entry name" value="S-adenosyl-L-methionine-dependent methyltransferases"/>
    <property type="match status" value="1"/>
</dbReference>
<reference evidence="5 6" key="1">
    <citation type="submission" date="2020-12" db="EMBL/GenBank/DDBJ databases">
        <title>Bacterial novel species Pedobacter sp. SD-b isolated from soil.</title>
        <authorList>
            <person name="Jung H.-Y."/>
        </authorList>
    </citation>
    <scope>NUCLEOTIDE SEQUENCE [LARGE SCALE GENOMIC DNA]</scope>
    <source>
        <strain evidence="5 6">SD-b</strain>
    </source>
</reference>
<evidence type="ECO:0000256" key="2">
    <source>
        <dbReference type="ARBA" id="ARBA00022603"/>
    </source>
</evidence>
<evidence type="ECO:0000256" key="1">
    <source>
        <dbReference type="ARBA" id="ARBA00022553"/>
    </source>
</evidence>
<keyword evidence="1" id="KW-0597">Phosphoprotein</keyword>
<evidence type="ECO:0000256" key="3">
    <source>
        <dbReference type="ARBA" id="ARBA00022679"/>
    </source>
</evidence>
<dbReference type="EMBL" id="JAEHFY010000018">
    <property type="protein sequence ID" value="MBK0383831.1"/>
    <property type="molecule type" value="Genomic_DNA"/>
</dbReference>
<dbReference type="InterPro" id="IPR008854">
    <property type="entry name" value="TPMT"/>
</dbReference>
<keyword evidence="3" id="KW-0808">Transferase</keyword>
<gene>
    <name evidence="5" type="ORF">I5M32_12755</name>
</gene>
<keyword evidence="2 5" id="KW-0489">Methyltransferase</keyword>
<dbReference type="GO" id="GO:0032259">
    <property type="term" value="P:methylation"/>
    <property type="evidence" value="ECO:0007669"/>
    <property type="project" value="UniProtKB-KW"/>
</dbReference>
<accession>A0ABS1BNE2</accession>
<dbReference type="InterPro" id="IPR029063">
    <property type="entry name" value="SAM-dependent_MTases_sf"/>
</dbReference>
<dbReference type="CDD" id="cd02440">
    <property type="entry name" value="AdoMet_MTases"/>
    <property type="match status" value="1"/>
</dbReference>
<comment type="caution">
    <text evidence="5">The sequence shown here is derived from an EMBL/GenBank/DDBJ whole genome shotgun (WGS) entry which is preliminary data.</text>
</comment>
<evidence type="ECO:0000256" key="4">
    <source>
        <dbReference type="ARBA" id="ARBA00022691"/>
    </source>
</evidence>
<dbReference type="PANTHER" id="PTHR32183:SF6">
    <property type="entry name" value="CYSTEINE SULFINATE DESULFINASE_CYSTEINE DESULFURASE AND RELATED ENZYMES"/>
    <property type="match status" value="1"/>
</dbReference>
<dbReference type="Gene3D" id="3.40.50.150">
    <property type="entry name" value="Vaccinia Virus protein VP39"/>
    <property type="match status" value="1"/>
</dbReference>
<protein>
    <submittedName>
        <fullName evidence="5">SAM-dependent methyltransferase</fullName>
    </submittedName>
</protein>